<proteinExistence type="predicted"/>
<comment type="caution">
    <text evidence="2">The sequence shown here is derived from an EMBL/GenBank/DDBJ whole genome shotgun (WGS) entry which is preliminary data.</text>
</comment>
<reference evidence="2 3" key="1">
    <citation type="submission" date="2019-07" db="EMBL/GenBank/DDBJ databases">
        <title>New species of Amycolatopsis and Streptomyces.</title>
        <authorList>
            <person name="Duangmal K."/>
            <person name="Teo W.F.A."/>
            <person name="Lipun K."/>
        </authorList>
    </citation>
    <scope>NUCLEOTIDE SEQUENCE [LARGE SCALE GENOMIC DNA]</scope>
    <source>
        <strain evidence="2 3">TISTR 2346</strain>
    </source>
</reference>
<evidence type="ECO:0008006" key="4">
    <source>
        <dbReference type="Google" id="ProtNLM"/>
    </source>
</evidence>
<feature type="chain" id="PRO_5038731883" description="Lipoprotein" evidence="1">
    <location>
        <begin position="21"/>
        <end position="151"/>
    </location>
</feature>
<sequence length="151" mass="16445">MRLRRLAPLAALAVCLTGCGGVDTGVQVEGKAVTEVPWTGPVYMTDFYGRSWRRPKEVSPTGRISLDKLTWRDWGKSRARATGEATDLTCLSGCPDGVDDPPSLRVEVVLSGLVRRGDVSYYSNVAITPVRPPAPFWMTGYESTELDVPDA</sequence>
<evidence type="ECO:0000313" key="2">
    <source>
        <dbReference type="EMBL" id="MPY40542.1"/>
    </source>
</evidence>
<name>A0A5N8W0D8_9ACTN</name>
<dbReference type="RefSeq" id="WP_152783155.1">
    <property type="nucleotide sequence ID" value="NZ_BAABEQ010000005.1"/>
</dbReference>
<feature type="signal peptide" evidence="1">
    <location>
        <begin position="1"/>
        <end position="20"/>
    </location>
</feature>
<evidence type="ECO:0000313" key="3">
    <source>
        <dbReference type="Proteomes" id="UP000326979"/>
    </source>
</evidence>
<dbReference type="EMBL" id="VJZE01000058">
    <property type="protein sequence ID" value="MPY40542.1"/>
    <property type="molecule type" value="Genomic_DNA"/>
</dbReference>
<gene>
    <name evidence="2" type="ORF">FNH04_11690</name>
</gene>
<accession>A0A5N8W0D8</accession>
<dbReference type="AlphaFoldDB" id="A0A5N8W0D8"/>
<keyword evidence="1" id="KW-0732">Signal</keyword>
<keyword evidence="3" id="KW-1185">Reference proteome</keyword>
<evidence type="ECO:0000256" key="1">
    <source>
        <dbReference type="SAM" id="SignalP"/>
    </source>
</evidence>
<protein>
    <recommendedName>
        <fullName evidence="4">Lipoprotein</fullName>
    </recommendedName>
</protein>
<organism evidence="2 3">
    <name type="scientific">Streptomyces phyllanthi</name>
    <dbReference type="NCBI Taxonomy" id="1803180"/>
    <lineage>
        <taxon>Bacteria</taxon>
        <taxon>Bacillati</taxon>
        <taxon>Actinomycetota</taxon>
        <taxon>Actinomycetes</taxon>
        <taxon>Kitasatosporales</taxon>
        <taxon>Streptomycetaceae</taxon>
        <taxon>Streptomyces</taxon>
    </lineage>
</organism>
<dbReference type="OrthoDB" id="4205682at2"/>
<dbReference type="Proteomes" id="UP000326979">
    <property type="component" value="Unassembled WGS sequence"/>
</dbReference>